<feature type="transmembrane region" description="Helical" evidence="1">
    <location>
        <begin position="398"/>
        <end position="417"/>
    </location>
</feature>
<protein>
    <submittedName>
        <fullName evidence="2">Uncharacterized protein</fullName>
    </submittedName>
</protein>
<name>A0A2V1E4Z4_9PLEO</name>
<keyword evidence="1" id="KW-0812">Transmembrane</keyword>
<dbReference type="Proteomes" id="UP000244855">
    <property type="component" value="Unassembled WGS sequence"/>
</dbReference>
<dbReference type="OrthoDB" id="4225365at2759"/>
<evidence type="ECO:0000313" key="3">
    <source>
        <dbReference type="Proteomes" id="UP000244855"/>
    </source>
</evidence>
<gene>
    <name evidence="2" type="ORF">DM02DRAFT_685454</name>
</gene>
<accession>A0A2V1E4Z4</accession>
<dbReference type="EMBL" id="KZ805313">
    <property type="protein sequence ID" value="PVI05643.1"/>
    <property type="molecule type" value="Genomic_DNA"/>
</dbReference>
<dbReference type="AlphaFoldDB" id="A0A2V1E4Z4"/>
<evidence type="ECO:0000313" key="2">
    <source>
        <dbReference type="EMBL" id="PVI05643.1"/>
    </source>
</evidence>
<reference evidence="2 3" key="1">
    <citation type="journal article" date="2018" name="Sci. Rep.">
        <title>Comparative genomics provides insights into the lifestyle and reveals functional heterogeneity of dark septate endophytic fungi.</title>
        <authorList>
            <person name="Knapp D.G."/>
            <person name="Nemeth J.B."/>
            <person name="Barry K."/>
            <person name="Hainaut M."/>
            <person name="Henrissat B."/>
            <person name="Johnson J."/>
            <person name="Kuo A."/>
            <person name="Lim J.H.P."/>
            <person name="Lipzen A."/>
            <person name="Nolan M."/>
            <person name="Ohm R.A."/>
            <person name="Tamas L."/>
            <person name="Grigoriev I.V."/>
            <person name="Spatafora J.W."/>
            <person name="Nagy L.G."/>
            <person name="Kovacs G.M."/>
        </authorList>
    </citation>
    <scope>NUCLEOTIDE SEQUENCE [LARGE SCALE GENOMIC DNA]</scope>
    <source>
        <strain evidence="2 3">DSE2036</strain>
    </source>
</reference>
<feature type="transmembrane region" description="Helical" evidence="1">
    <location>
        <begin position="372"/>
        <end position="391"/>
    </location>
</feature>
<keyword evidence="1" id="KW-0472">Membrane</keyword>
<organism evidence="2 3">
    <name type="scientific">Periconia macrospinosa</name>
    <dbReference type="NCBI Taxonomy" id="97972"/>
    <lineage>
        <taxon>Eukaryota</taxon>
        <taxon>Fungi</taxon>
        <taxon>Dikarya</taxon>
        <taxon>Ascomycota</taxon>
        <taxon>Pezizomycotina</taxon>
        <taxon>Dothideomycetes</taxon>
        <taxon>Pleosporomycetidae</taxon>
        <taxon>Pleosporales</taxon>
        <taxon>Massarineae</taxon>
        <taxon>Periconiaceae</taxon>
        <taxon>Periconia</taxon>
    </lineage>
</organism>
<sequence>MIYMKAPPGRFLFQKISIDRLHPSIFNVHTNLNINSLLSDILSPHLPLTFPPPLHTQKTKNMPRPTPLLTLLHLTLAISTTYHFLPSFPIIPRTSRDLYINNALNTGRPLTTTHTWDNDFAAHEAYPTYVFSIGILWQLQNASGGPDGGPEKYLRIGEDAMVPFHTIAARATKANAFFDDELRGVAAARRGGGVSVPYFGPAFNTRVFEGGAGDLDERPWFAARIAHAHARRADRILLDFMVEGKMARIEICVVVPSYGVVQVWKTKVVHGVLREKMRDAGLEDPGEMWERRGAFEKGLEGLRGTVLGDEVLRKTYEGLLFGMVEAGLLGEFVLPGAYDAPDELDYVGEGRGILARLPKGELPSRSYPFRRALAGLVKWVSMVISLILSSVESMFRPFGVFTLLVVSVSVFVVFGAWCNAGFPHFVEWTMEYWLLKPVWVCWSWCMGRLTGRKTKTV</sequence>
<keyword evidence="1" id="KW-1133">Transmembrane helix</keyword>
<proteinExistence type="predicted"/>
<keyword evidence="3" id="KW-1185">Reference proteome</keyword>
<evidence type="ECO:0000256" key="1">
    <source>
        <dbReference type="SAM" id="Phobius"/>
    </source>
</evidence>